<dbReference type="InterPro" id="IPR036388">
    <property type="entry name" value="WH-like_DNA-bd_sf"/>
</dbReference>
<evidence type="ECO:0000259" key="9">
    <source>
        <dbReference type="PROSITE" id="PS51755"/>
    </source>
</evidence>
<dbReference type="Proteomes" id="UP000663859">
    <property type="component" value="Unassembled WGS sequence"/>
</dbReference>
<organism evidence="10 11">
    <name type="scientific">Candidatus Methylacidithermus pantelleriae</name>
    <dbReference type="NCBI Taxonomy" id="2744239"/>
    <lineage>
        <taxon>Bacteria</taxon>
        <taxon>Pseudomonadati</taxon>
        <taxon>Verrucomicrobiota</taxon>
        <taxon>Methylacidiphilae</taxon>
        <taxon>Methylacidiphilales</taxon>
        <taxon>Methylacidiphilaceae</taxon>
        <taxon>Candidatus Methylacidithermus</taxon>
    </lineage>
</organism>
<evidence type="ECO:0000256" key="3">
    <source>
        <dbReference type="ARBA" id="ARBA00023015"/>
    </source>
</evidence>
<name>A0A8J2BPJ8_9BACT</name>
<evidence type="ECO:0000256" key="7">
    <source>
        <dbReference type="PROSITE-ProRule" id="PRU01091"/>
    </source>
</evidence>
<dbReference type="InterPro" id="IPR039420">
    <property type="entry name" value="WalR-like"/>
</dbReference>
<dbReference type="SMART" id="SM00448">
    <property type="entry name" value="REC"/>
    <property type="match status" value="1"/>
</dbReference>
<dbReference type="InterPro" id="IPR001867">
    <property type="entry name" value="OmpR/PhoB-type_DNA-bd"/>
</dbReference>
<dbReference type="SMART" id="SM00862">
    <property type="entry name" value="Trans_reg_C"/>
    <property type="match status" value="1"/>
</dbReference>
<evidence type="ECO:0000256" key="4">
    <source>
        <dbReference type="ARBA" id="ARBA00023125"/>
    </source>
</evidence>
<dbReference type="InterPro" id="IPR001789">
    <property type="entry name" value="Sig_transdc_resp-reg_receiver"/>
</dbReference>
<evidence type="ECO:0000259" key="8">
    <source>
        <dbReference type="PROSITE" id="PS50110"/>
    </source>
</evidence>
<dbReference type="GO" id="GO:0006355">
    <property type="term" value="P:regulation of DNA-templated transcription"/>
    <property type="evidence" value="ECO:0007669"/>
    <property type="project" value="InterPro"/>
</dbReference>
<dbReference type="PANTHER" id="PTHR48111:SF1">
    <property type="entry name" value="TWO-COMPONENT RESPONSE REGULATOR ORR33"/>
    <property type="match status" value="1"/>
</dbReference>
<comment type="caution">
    <text evidence="6">Lacks conserved residue(s) required for the propagation of feature annotation.</text>
</comment>
<sequence>MNHSPFVLVAARRPIIRRLQKRFSQKGWHLVTVSTAEELLRFFEDHPVDCILVEQNLPDRSGIEVIRHIRGRTDEVLCILLLEKASPRQRIKALQQGADDLFCRPWSTEELVLRIDSLLRRTIRTSSPIRVIDDLRIDWHERRCWRGSQEIVLTPKEFLILSFLAERAGQVVSTDLLAAHAWRFSRSHRSLRRLVHVHMVNLRKKIDAGHPVPLLHTIRGQGFLLGKLGSSPGKQ</sequence>
<dbReference type="GO" id="GO:0005829">
    <property type="term" value="C:cytosol"/>
    <property type="evidence" value="ECO:0007669"/>
    <property type="project" value="TreeGrafter"/>
</dbReference>
<dbReference type="PANTHER" id="PTHR48111">
    <property type="entry name" value="REGULATOR OF RPOS"/>
    <property type="match status" value="1"/>
</dbReference>
<dbReference type="AlphaFoldDB" id="A0A8J2BPJ8"/>
<dbReference type="PROSITE" id="PS50110">
    <property type="entry name" value="RESPONSE_REGULATORY"/>
    <property type="match status" value="1"/>
</dbReference>
<keyword evidence="4 7" id="KW-0238">DNA-binding</keyword>
<comment type="caution">
    <text evidence="10">The sequence shown here is derived from an EMBL/GenBank/DDBJ whole genome shotgun (WGS) entry which is preliminary data.</text>
</comment>
<feature type="domain" description="OmpR/PhoB-type" evidence="9">
    <location>
        <begin position="127"/>
        <end position="227"/>
    </location>
</feature>
<keyword evidence="1" id="KW-0597">Phosphoprotein</keyword>
<dbReference type="Pfam" id="PF00072">
    <property type="entry name" value="Response_reg"/>
    <property type="match status" value="1"/>
</dbReference>
<dbReference type="SUPFAM" id="SSF52172">
    <property type="entry name" value="CheY-like"/>
    <property type="match status" value="1"/>
</dbReference>
<evidence type="ECO:0000313" key="11">
    <source>
        <dbReference type="Proteomes" id="UP000663859"/>
    </source>
</evidence>
<dbReference type="GO" id="GO:0000156">
    <property type="term" value="F:phosphorelay response regulator activity"/>
    <property type="evidence" value="ECO:0007669"/>
    <property type="project" value="TreeGrafter"/>
</dbReference>
<dbReference type="InterPro" id="IPR011006">
    <property type="entry name" value="CheY-like_superfamily"/>
</dbReference>
<dbReference type="Gene3D" id="1.10.10.10">
    <property type="entry name" value="Winged helix-like DNA-binding domain superfamily/Winged helix DNA-binding domain"/>
    <property type="match status" value="1"/>
</dbReference>
<dbReference type="PROSITE" id="PS51755">
    <property type="entry name" value="OMPR_PHOB"/>
    <property type="match status" value="1"/>
</dbReference>
<dbReference type="GO" id="GO:0032993">
    <property type="term" value="C:protein-DNA complex"/>
    <property type="evidence" value="ECO:0007669"/>
    <property type="project" value="TreeGrafter"/>
</dbReference>
<dbReference type="Pfam" id="PF00486">
    <property type="entry name" value="Trans_reg_C"/>
    <property type="match status" value="1"/>
</dbReference>
<evidence type="ECO:0000256" key="5">
    <source>
        <dbReference type="ARBA" id="ARBA00023163"/>
    </source>
</evidence>
<dbReference type="GO" id="GO:0000976">
    <property type="term" value="F:transcription cis-regulatory region binding"/>
    <property type="evidence" value="ECO:0007669"/>
    <property type="project" value="TreeGrafter"/>
</dbReference>
<evidence type="ECO:0000256" key="1">
    <source>
        <dbReference type="ARBA" id="ARBA00022553"/>
    </source>
</evidence>
<keyword evidence="2" id="KW-0902">Two-component regulatory system</keyword>
<protein>
    <submittedName>
        <fullName evidence="10">Putative Transcriptional activator protein CopR</fullName>
    </submittedName>
</protein>
<evidence type="ECO:0000313" key="10">
    <source>
        <dbReference type="EMBL" id="CAF0699150.1"/>
    </source>
</evidence>
<feature type="domain" description="Response regulatory" evidence="8">
    <location>
        <begin position="5"/>
        <end position="119"/>
    </location>
</feature>
<evidence type="ECO:0000256" key="2">
    <source>
        <dbReference type="ARBA" id="ARBA00023012"/>
    </source>
</evidence>
<accession>A0A8J2BPJ8</accession>
<feature type="DNA-binding region" description="OmpR/PhoB-type" evidence="7">
    <location>
        <begin position="127"/>
        <end position="227"/>
    </location>
</feature>
<dbReference type="Gene3D" id="3.40.50.2300">
    <property type="match status" value="1"/>
</dbReference>
<keyword evidence="3" id="KW-0805">Transcription regulation</keyword>
<evidence type="ECO:0000256" key="6">
    <source>
        <dbReference type="PROSITE-ProRule" id="PRU00169"/>
    </source>
</evidence>
<proteinExistence type="predicted"/>
<dbReference type="EMBL" id="CAJNOB010000023">
    <property type="protein sequence ID" value="CAF0699150.1"/>
    <property type="molecule type" value="Genomic_DNA"/>
</dbReference>
<dbReference type="CDD" id="cd00383">
    <property type="entry name" value="trans_reg_C"/>
    <property type="match status" value="1"/>
</dbReference>
<reference evidence="10" key="1">
    <citation type="submission" date="2021-02" db="EMBL/GenBank/DDBJ databases">
        <authorList>
            <person name="Cremers G."/>
            <person name="Picone N."/>
        </authorList>
    </citation>
    <scope>NUCLEOTIDE SEQUENCE</scope>
    <source>
        <strain evidence="10">PQ17</strain>
    </source>
</reference>
<gene>
    <name evidence="10" type="ORF">MPNT_30141</name>
</gene>
<keyword evidence="5" id="KW-0804">Transcription</keyword>
<keyword evidence="11" id="KW-1185">Reference proteome</keyword>
<dbReference type="RefSeq" id="WP_174582118.1">
    <property type="nucleotide sequence ID" value="NZ_CAJNOB010000023.1"/>
</dbReference>